<evidence type="ECO:0000256" key="2">
    <source>
        <dbReference type="SAM" id="Phobius"/>
    </source>
</evidence>
<keyword evidence="3" id="KW-0732">Signal</keyword>
<reference evidence="4" key="1">
    <citation type="journal article" date="2021" name="Proc. Natl. Acad. Sci. U.S.A.">
        <title>Three genomes in the algal genus Volvox reveal the fate of a haploid sex-determining region after a transition to homothallism.</title>
        <authorList>
            <person name="Yamamoto K."/>
            <person name="Hamaji T."/>
            <person name="Kawai-Toyooka H."/>
            <person name="Matsuzaki R."/>
            <person name="Takahashi F."/>
            <person name="Nishimura Y."/>
            <person name="Kawachi M."/>
            <person name="Noguchi H."/>
            <person name="Minakuchi Y."/>
            <person name="Umen J.G."/>
            <person name="Toyoda A."/>
            <person name="Nozaki H."/>
        </authorList>
    </citation>
    <scope>NUCLEOTIDE SEQUENCE</scope>
    <source>
        <strain evidence="4">NIES-3786</strain>
    </source>
</reference>
<organism evidence="4 5">
    <name type="scientific">Volvox reticuliferus</name>
    <dbReference type="NCBI Taxonomy" id="1737510"/>
    <lineage>
        <taxon>Eukaryota</taxon>
        <taxon>Viridiplantae</taxon>
        <taxon>Chlorophyta</taxon>
        <taxon>core chlorophytes</taxon>
        <taxon>Chlorophyceae</taxon>
        <taxon>CS clade</taxon>
        <taxon>Chlamydomonadales</taxon>
        <taxon>Volvocaceae</taxon>
        <taxon>Volvox</taxon>
    </lineage>
</organism>
<protein>
    <submittedName>
        <fullName evidence="4">Uncharacterized protein</fullName>
    </submittedName>
</protein>
<feature type="compositionally biased region" description="Polar residues" evidence="1">
    <location>
        <begin position="1257"/>
        <end position="1274"/>
    </location>
</feature>
<keyword evidence="2" id="KW-1133">Transmembrane helix</keyword>
<feature type="region of interest" description="Disordered" evidence="1">
    <location>
        <begin position="1098"/>
        <end position="1170"/>
    </location>
</feature>
<evidence type="ECO:0000256" key="1">
    <source>
        <dbReference type="SAM" id="MobiDB-lite"/>
    </source>
</evidence>
<sequence>MNLNSEATINSLAVLVVWVLLSCVSQGQGALVGMARLAGPLRNCLVVLSGNNSTGRTDGNGVFNISFVYEVDEVVRVVAGQNDSCFDVFTNLELPFQLSALLPSDAAAGSVGYGSFMGLSYLEEVLATTNSTGAGTSILSNITTVRQSMQELYGTLNISLLNFQLDPLQLQPFTWVQNANATIRSLAVALIAADVQMGALTVLGAALLNASAVASVANITRFARATAAEGARQLIKLEALRQMLLLEEASALVAAQVSSVISNSTGDPPPPSPSPSQPSLDNLGGLYRIDTVAAILDLAANRSNVAVPSYAVNATAAVIAGIAAYAEVVKEAALLEVAGVRLGLNPFNAFITMTRLAVVQAGAAEQMLQLLGPDPTALQNYMLDALPERLSKATVNITAIHLALGLPAPAASVAASGVAHVVGPLSGCIGQANGVWDPSYEAFVTSGGGWLTLASKGQGLVAVTPYRHCQDRITQLQLNLSVSNLGPAMSDISVSPVAMLAQGFYTLQASQRLQTISLAQQVDAFTAMGLDLDAYNAFMIPWVKNGTASPAPSASSPPPTVNDTAALTFNLSHPLMGSVMAANVQLVGLIYAARAMLATSCYNAYNMDSMENAYTFTVTLTLYGAVLQAAKANGVLNLANTQQLQDVFMFVMTACHFNSTDLSQNKSSVGAPQQPGRGTFLSGGSASAIGAITRTSGRRRSDLADLRTSTAYPTAAVSAAAATFRNFRARGLPSHNPVLHRRLQIELFTTGITGPEPLLWRQLLDLGARFGEGWGPLLTHEGGTDLRPEGAPVEDGLKGGDNVAPRGETSAQEESPLGAHAVARSLAVYVDDKDMLTVSSKVAEVLAAINTKLQAVQNLSNAAAAASSFSGYNLTDLVMTAAELGYVVQQSFYSELSDAMNDTYSNGLLLVSAVQRIAARYTGAALLQRMGEAPINQAPICAAQGAQCSSTPPSPPTSGSNSSSKKSNTALYVGVGVGVGLGFLALLLAVWAIRRAMRNRQVTKAVVNNFKAGDMHHMTLRLPSTVPLDGHQHGPAHRQGQPLDMYHSLVPAALGSDPTVAQDYPLYPISALNPSSSAYLCHNNDAALYSSANGVAAAAAGTGGSNGQPSTSASAGPLLNMSLPPPMFPPLADKESQALPVPSATSQLPSGPPQQQLPTPQGYTGAAPLQSHRPAHVNTSAYKTYANCAYVRTIDTSGFGDAAALRDNLNGSIHGSGYTLQKWKSQGAQVALPGQHSAPTMPSYGGIGNGRIPDGFSNTAAAGRSSPHNTSLGPQRNLVGVDVPNNSDGGPGIGSGSGGVGFLNASIGRRPGLPPLAPYISVTNPAAPTAALNASLRTIPVNTNFNSSLRPPASSGPTSQSGRPP</sequence>
<dbReference type="OrthoDB" id="541222at2759"/>
<evidence type="ECO:0000256" key="3">
    <source>
        <dbReference type="SAM" id="SignalP"/>
    </source>
</evidence>
<feature type="transmembrane region" description="Helical" evidence="2">
    <location>
        <begin position="970"/>
        <end position="993"/>
    </location>
</feature>
<comment type="caution">
    <text evidence="4">The sequence shown here is derived from an EMBL/GenBank/DDBJ whole genome shotgun (WGS) entry which is preliminary data.</text>
</comment>
<keyword evidence="2" id="KW-0812">Transmembrane</keyword>
<evidence type="ECO:0000313" key="5">
    <source>
        <dbReference type="Proteomes" id="UP000747110"/>
    </source>
</evidence>
<feature type="region of interest" description="Disordered" evidence="1">
    <location>
        <begin position="1343"/>
        <end position="1365"/>
    </location>
</feature>
<accession>A0A8J4FKL6</accession>
<feature type="compositionally biased region" description="Low complexity" evidence="1">
    <location>
        <begin position="1145"/>
        <end position="1162"/>
    </location>
</feature>
<keyword evidence="5" id="KW-1185">Reference proteome</keyword>
<feature type="region of interest" description="Disordered" evidence="1">
    <location>
        <begin position="781"/>
        <end position="816"/>
    </location>
</feature>
<dbReference type="EMBL" id="BNCP01000006">
    <property type="protein sequence ID" value="GIL74619.1"/>
    <property type="molecule type" value="Genomic_DNA"/>
</dbReference>
<proteinExistence type="predicted"/>
<dbReference type="Proteomes" id="UP000747110">
    <property type="component" value="Unassembled WGS sequence"/>
</dbReference>
<feature type="region of interest" description="Disordered" evidence="1">
    <location>
        <begin position="945"/>
        <end position="965"/>
    </location>
</feature>
<gene>
    <name evidence="4" type="ORF">Vretifemale_4554</name>
</gene>
<evidence type="ECO:0000313" key="4">
    <source>
        <dbReference type="EMBL" id="GIL74619.1"/>
    </source>
</evidence>
<keyword evidence="2" id="KW-0472">Membrane</keyword>
<feature type="region of interest" description="Disordered" evidence="1">
    <location>
        <begin position="1257"/>
        <end position="1276"/>
    </location>
</feature>
<name>A0A8J4FKL6_9CHLO</name>
<feature type="chain" id="PRO_5043725435" evidence="3">
    <location>
        <begin position="30"/>
        <end position="1365"/>
    </location>
</feature>
<feature type="signal peptide" evidence="3">
    <location>
        <begin position="1"/>
        <end position="29"/>
    </location>
</feature>